<gene>
    <name evidence="1" type="ORF">DPMN_178970</name>
</gene>
<protein>
    <submittedName>
        <fullName evidence="1">Uncharacterized protein</fullName>
    </submittedName>
</protein>
<evidence type="ECO:0000313" key="1">
    <source>
        <dbReference type="EMBL" id="KAH3777523.1"/>
    </source>
</evidence>
<name>A0A9D4EDW6_DREPO</name>
<dbReference type="Proteomes" id="UP000828390">
    <property type="component" value="Unassembled WGS sequence"/>
</dbReference>
<evidence type="ECO:0000313" key="2">
    <source>
        <dbReference type="Proteomes" id="UP000828390"/>
    </source>
</evidence>
<keyword evidence="2" id="KW-1185">Reference proteome</keyword>
<reference evidence="1" key="1">
    <citation type="journal article" date="2019" name="bioRxiv">
        <title>The Genome of the Zebra Mussel, Dreissena polymorpha: A Resource for Invasive Species Research.</title>
        <authorList>
            <person name="McCartney M.A."/>
            <person name="Auch B."/>
            <person name="Kono T."/>
            <person name="Mallez S."/>
            <person name="Zhang Y."/>
            <person name="Obille A."/>
            <person name="Becker A."/>
            <person name="Abrahante J.E."/>
            <person name="Garbe J."/>
            <person name="Badalamenti J.P."/>
            <person name="Herman A."/>
            <person name="Mangelson H."/>
            <person name="Liachko I."/>
            <person name="Sullivan S."/>
            <person name="Sone E.D."/>
            <person name="Koren S."/>
            <person name="Silverstein K.A.T."/>
            <person name="Beckman K.B."/>
            <person name="Gohl D.M."/>
        </authorList>
    </citation>
    <scope>NUCLEOTIDE SEQUENCE</scope>
    <source>
        <strain evidence="1">Duluth1</strain>
        <tissue evidence="1">Whole animal</tissue>
    </source>
</reference>
<proteinExistence type="predicted"/>
<accession>A0A9D4EDW6</accession>
<reference evidence="1" key="2">
    <citation type="submission" date="2020-11" db="EMBL/GenBank/DDBJ databases">
        <authorList>
            <person name="McCartney M.A."/>
            <person name="Auch B."/>
            <person name="Kono T."/>
            <person name="Mallez S."/>
            <person name="Becker A."/>
            <person name="Gohl D.M."/>
            <person name="Silverstein K.A.T."/>
            <person name="Koren S."/>
            <person name="Bechman K.B."/>
            <person name="Herman A."/>
            <person name="Abrahante J.E."/>
            <person name="Garbe J."/>
        </authorList>
    </citation>
    <scope>NUCLEOTIDE SEQUENCE</scope>
    <source>
        <strain evidence="1">Duluth1</strain>
        <tissue evidence="1">Whole animal</tissue>
    </source>
</reference>
<dbReference type="AlphaFoldDB" id="A0A9D4EDW6"/>
<dbReference type="EMBL" id="JAIWYP010000009">
    <property type="protein sequence ID" value="KAH3777523.1"/>
    <property type="molecule type" value="Genomic_DNA"/>
</dbReference>
<comment type="caution">
    <text evidence="1">The sequence shown here is derived from an EMBL/GenBank/DDBJ whole genome shotgun (WGS) entry which is preliminary data.</text>
</comment>
<sequence>MAVIRFVIKPGKGVDSSYNTHRKIENFMKGTSSDDEIVISPILPEKERNKRAAEDTFFNILFLSRAKYDLNYKGNPDVNVTAVVVKIINAIEKGDIYFGSEIRSVSQCEDFHCANTSWTVIPPISPINGEAEKHISIPILISSGVIWLIWSTV</sequence>
<organism evidence="1 2">
    <name type="scientific">Dreissena polymorpha</name>
    <name type="common">Zebra mussel</name>
    <name type="synonym">Mytilus polymorpha</name>
    <dbReference type="NCBI Taxonomy" id="45954"/>
    <lineage>
        <taxon>Eukaryota</taxon>
        <taxon>Metazoa</taxon>
        <taxon>Spiralia</taxon>
        <taxon>Lophotrochozoa</taxon>
        <taxon>Mollusca</taxon>
        <taxon>Bivalvia</taxon>
        <taxon>Autobranchia</taxon>
        <taxon>Heteroconchia</taxon>
        <taxon>Euheterodonta</taxon>
        <taxon>Imparidentia</taxon>
        <taxon>Neoheterodontei</taxon>
        <taxon>Myida</taxon>
        <taxon>Dreissenoidea</taxon>
        <taxon>Dreissenidae</taxon>
        <taxon>Dreissena</taxon>
    </lineage>
</organism>